<evidence type="ECO:0000313" key="5">
    <source>
        <dbReference type="EMBL" id="VDP75295.1"/>
    </source>
</evidence>
<dbReference type="PANTHER" id="PTHR13710:SF108">
    <property type="entry name" value="ATP-DEPENDENT DNA HELICASE Q4"/>
    <property type="match status" value="1"/>
</dbReference>
<dbReference type="GO" id="GO:0005737">
    <property type="term" value="C:cytoplasm"/>
    <property type="evidence" value="ECO:0007669"/>
    <property type="project" value="TreeGrafter"/>
</dbReference>
<dbReference type="EMBL" id="UZAL01039361">
    <property type="protein sequence ID" value="VDP75295.1"/>
    <property type="molecule type" value="Genomic_DNA"/>
</dbReference>
<dbReference type="GO" id="GO:0043138">
    <property type="term" value="F:3'-5' DNA helicase activity"/>
    <property type="evidence" value="ECO:0007669"/>
    <property type="project" value="UniProtKB-EC"/>
</dbReference>
<feature type="domain" description="Helicase C-terminal" evidence="4">
    <location>
        <begin position="89"/>
        <end position="267"/>
    </location>
</feature>
<evidence type="ECO:0000259" key="4">
    <source>
        <dbReference type="PROSITE" id="PS51194"/>
    </source>
</evidence>
<dbReference type="InterPro" id="IPR001650">
    <property type="entry name" value="Helicase_C-like"/>
</dbReference>
<sequence>MLCSGRKSWLGSSFRQTNKHRMYWRPTGLSATCTPDVITNICNNLGIHNPTRFVGDTINETTLHQPGYVQPVLTPLPSHLTISASMDEKKDEALLKLLTRRPFNQLTGGILIYCATREETEHLASYIRTALQDKVDQVGRRRMSWTTAAYHAGQTTSERSRIQKKFMSGKIRVLIATCAFGMGLNKPDLQAVIHFSLTKSFENYVQEIGRVGRKQQASYCHAFLPSSLMNDPHEANHIRRHIFANHIDAVLLKLISEQIDIKPESLATILAYIELESNNPIISLLHSGYAMATVHCYGGQYEMAYASQRCLAVSGALSLWKSEQTKDSQTGDEYPRQLKLNLPQLFNRWGWKPNVVKQELKKLEWDYSKSNNPTAMSSKIHRTGINIDFSHWSSWLWIHGSEVPITNERLDTCLVYLNNRLQQAEEAALLSIEQLTLALGAVAQPCLQDIYPEETNDDLESPKPVCKKYSEQWSSVVHEIIKSHFSGTENNLRNDKLVLIENCQSRYHWPTVVTDAQVSVDIPYFLTAHCLHIRAFILILLLIGS</sequence>
<proteinExistence type="inferred from homology"/>
<dbReference type="Proteomes" id="UP000269396">
    <property type="component" value="Unassembled WGS sequence"/>
</dbReference>
<dbReference type="PROSITE" id="PS51194">
    <property type="entry name" value="HELICASE_CTER"/>
    <property type="match status" value="1"/>
</dbReference>
<dbReference type="AlphaFoldDB" id="A0A183PTZ5"/>
<comment type="similarity">
    <text evidence="1">Belongs to the helicase family. RecQ subfamily.</text>
</comment>
<evidence type="ECO:0000256" key="1">
    <source>
        <dbReference type="ARBA" id="ARBA00005446"/>
    </source>
</evidence>
<protein>
    <recommendedName>
        <fullName evidence="3">DNA 3'-5' helicase</fullName>
        <ecNumber evidence="3">5.6.2.4</ecNumber>
    </recommendedName>
</protein>
<dbReference type="PANTHER" id="PTHR13710">
    <property type="entry name" value="DNA HELICASE RECQ FAMILY MEMBER"/>
    <property type="match status" value="1"/>
</dbReference>
<reference evidence="5 6" key="1">
    <citation type="submission" date="2018-11" db="EMBL/GenBank/DDBJ databases">
        <authorList>
            <consortium name="Pathogen Informatics"/>
        </authorList>
    </citation>
    <scope>NUCLEOTIDE SEQUENCE [LARGE SCALE GENOMIC DNA]</scope>
    <source>
        <strain>Denwood</strain>
        <strain evidence="6">Zambia</strain>
    </source>
</reference>
<dbReference type="STRING" id="31246.A0A183PTZ5"/>
<organism evidence="5 6">
    <name type="scientific">Schistosoma mattheei</name>
    <dbReference type="NCBI Taxonomy" id="31246"/>
    <lineage>
        <taxon>Eukaryota</taxon>
        <taxon>Metazoa</taxon>
        <taxon>Spiralia</taxon>
        <taxon>Lophotrochozoa</taxon>
        <taxon>Platyhelminthes</taxon>
        <taxon>Trematoda</taxon>
        <taxon>Digenea</taxon>
        <taxon>Strigeidida</taxon>
        <taxon>Schistosomatoidea</taxon>
        <taxon>Schistosomatidae</taxon>
        <taxon>Schistosoma</taxon>
    </lineage>
</organism>
<dbReference type="SMART" id="SM00490">
    <property type="entry name" value="HELICc"/>
    <property type="match status" value="1"/>
</dbReference>
<dbReference type="GO" id="GO:0005694">
    <property type="term" value="C:chromosome"/>
    <property type="evidence" value="ECO:0007669"/>
    <property type="project" value="TreeGrafter"/>
</dbReference>
<dbReference type="Gene3D" id="3.40.50.300">
    <property type="entry name" value="P-loop containing nucleotide triphosphate hydrolases"/>
    <property type="match status" value="1"/>
</dbReference>
<evidence type="ECO:0000256" key="2">
    <source>
        <dbReference type="ARBA" id="ARBA00034617"/>
    </source>
</evidence>
<accession>A0A183PTZ5</accession>
<dbReference type="GO" id="GO:0005634">
    <property type="term" value="C:nucleus"/>
    <property type="evidence" value="ECO:0007669"/>
    <property type="project" value="TreeGrafter"/>
</dbReference>
<gene>
    <name evidence="5" type="ORF">SMTD_LOCUS17830</name>
</gene>
<dbReference type="GO" id="GO:0009378">
    <property type="term" value="F:four-way junction helicase activity"/>
    <property type="evidence" value="ECO:0007669"/>
    <property type="project" value="TreeGrafter"/>
</dbReference>
<dbReference type="SUPFAM" id="SSF52540">
    <property type="entry name" value="P-loop containing nucleoside triphosphate hydrolases"/>
    <property type="match status" value="1"/>
</dbReference>
<dbReference type="EC" id="5.6.2.4" evidence="3"/>
<dbReference type="Pfam" id="PF00271">
    <property type="entry name" value="Helicase_C"/>
    <property type="match status" value="1"/>
</dbReference>
<evidence type="ECO:0000256" key="3">
    <source>
        <dbReference type="ARBA" id="ARBA00034808"/>
    </source>
</evidence>
<comment type="catalytic activity">
    <reaction evidence="2">
        <text>Couples ATP hydrolysis with the unwinding of duplex DNA by translocating in the 3'-5' direction.</text>
        <dbReference type="EC" id="5.6.2.4"/>
    </reaction>
</comment>
<dbReference type="InterPro" id="IPR027417">
    <property type="entry name" value="P-loop_NTPase"/>
</dbReference>
<dbReference type="GO" id="GO:0000724">
    <property type="term" value="P:double-strand break repair via homologous recombination"/>
    <property type="evidence" value="ECO:0007669"/>
    <property type="project" value="TreeGrafter"/>
</dbReference>
<evidence type="ECO:0000313" key="6">
    <source>
        <dbReference type="Proteomes" id="UP000269396"/>
    </source>
</evidence>
<keyword evidence="6" id="KW-1185">Reference proteome</keyword>
<name>A0A183PTZ5_9TREM</name>